<feature type="repeat" description="TPR" evidence="3">
    <location>
        <begin position="998"/>
        <end position="1031"/>
    </location>
</feature>
<dbReference type="InterPro" id="IPR011990">
    <property type="entry name" value="TPR-like_helical_dom_sf"/>
</dbReference>
<dbReference type="InterPro" id="IPR019734">
    <property type="entry name" value="TPR_rpt"/>
</dbReference>
<feature type="repeat" description="TPR" evidence="3">
    <location>
        <begin position="1040"/>
        <end position="1073"/>
    </location>
</feature>
<dbReference type="PROSITE" id="PS50293">
    <property type="entry name" value="TPR_REGION"/>
    <property type="match status" value="1"/>
</dbReference>
<feature type="compositionally biased region" description="Basic and acidic residues" evidence="4">
    <location>
        <begin position="320"/>
        <end position="329"/>
    </location>
</feature>
<feature type="compositionally biased region" description="Acidic residues" evidence="4">
    <location>
        <begin position="369"/>
        <end position="378"/>
    </location>
</feature>
<dbReference type="Gene3D" id="1.25.40.10">
    <property type="entry name" value="Tetratricopeptide repeat domain"/>
    <property type="match status" value="2"/>
</dbReference>
<accession>A0A814SLV6</accession>
<name>A0A814SLV6_9BILA</name>
<sequence>MDYPFERRYRRRRRHQSVSLHDRTSSRDDDDDDIEQQIIERAMEIERSREKSLHRQLEYIIYNIKKLERRRHQRERIRSSEYYEIPTSLTRHRSPDSHTCRDSSSEQVYQTNDSSYSETRIRSRSISKKFLPYQITMIYKGIKSQKHGDEIMVLQENIIVFKGFLRPEEKFTFKFKCYYRQLIVKLEFFINELFECCLSIDCQQEQIVEENHLFQLQTIHSYQLNQKHQTNDEEQLTSETEKSSSIDYCRRHHHNHNSCSPMINGNKSSKLDNHKSKTQQQSLSNLILKDRNETTRETSHFKQRFQHNSTPPQLLSRQQSESRYEETMKSQKSKSNPIQSPLSVSKQSSSKTTSPNEKKPTILNLISSDNDDDNETLEENIRKKPSYGPPQLATFTRSDSESLSDELLNTIKQDNEKSSTEIIKKSEILTEKKDENIDEENNDPGSFIGFLQLLQSMSGGAIQLSTTNDDGDEIQNLLTRLGIVTQTNSRKKFIQSTPRLTGNVENFLLVYLDSLIPDNSLLIKFRVLINYLKIFDDVDDCIAFINNISNEKIIFIVCDALGDPIVSRIQDLQQLFAIYVLCQTDKQIENWSKNQPKIRGIYIDINQIVEQIKFDIENDEENSLTFTYTLTRANRKIESSFLKNQILKEILLDSDEMNEGKKELIDFCRIEYVDNIEQLTYIQQFENEYQKENIIQFFQKDKFLYKMLNKGFRIPEVDILFKLRLFIQNLHHFIISSSNNSSIKTIYRRQFLTNDEFDILKTSIDDGFISFSNFFFASIDYPEENLRSSSSSSSFRNNQQGQEIIFQIDVSNSNYFMSINNQILVTFGLVTRIKNIEKDKNGINQIYLKIVNNDDNQLENIIESIRKETRAPYPSLRIVKLFIELEQYSQAIQLGEILLANSSNPRKDPLLGLARIYHSLGTNLYEKEEYDQALDVIKKSHQLYLRFLPEDAPQLSPTWNNMGSIYLRQGKTDLALEYHEKALAIQLKSPSPDLPSIISYSNNIGGVYLKLERYDQALVHFKRALQIEEQTLTINHPELAGTYHRIGGVYFRQNNYQKALEYYDKTLEIELASLPDNHPTVAVTYHNRGTAFEGLGTLEEAVQSAEKAVERLLKTLPKEHPQVRMNQAYVDRLKQKLWVKQLFTS</sequence>
<dbReference type="EMBL" id="CAJOAX010007558">
    <property type="protein sequence ID" value="CAF4012360.1"/>
    <property type="molecule type" value="Genomic_DNA"/>
</dbReference>
<dbReference type="EMBL" id="CAJNOO010001414">
    <property type="protein sequence ID" value="CAF1149186.1"/>
    <property type="molecule type" value="Genomic_DNA"/>
</dbReference>
<dbReference type="PANTHER" id="PTHR45641:SF19">
    <property type="entry name" value="NEPHROCYSTIN-3"/>
    <property type="match status" value="1"/>
</dbReference>
<feature type="compositionally biased region" description="Polar residues" evidence="4">
    <location>
        <begin position="257"/>
        <end position="268"/>
    </location>
</feature>
<comment type="caution">
    <text evidence="5">The sequence shown here is derived from an EMBL/GenBank/DDBJ whole genome shotgun (WGS) entry which is preliminary data.</text>
</comment>
<feature type="repeat" description="TPR" evidence="3">
    <location>
        <begin position="956"/>
        <end position="989"/>
    </location>
</feature>
<feature type="region of interest" description="Disordered" evidence="4">
    <location>
        <begin position="88"/>
        <end position="114"/>
    </location>
</feature>
<feature type="compositionally biased region" description="Basic and acidic residues" evidence="4">
    <location>
        <begin position="93"/>
        <end position="104"/>
    </location>
</feature>
<dbReference type="Pfam" id="PF13424">
    <property type="entry name" value="TPR_12"/>
    <property type="match status" value="2"/>
</dbReference>
<organism evidence="5 7">
    <name type="scientific">Rotaria sordida</name>
    <dbReference type="NCBI Taxonomy" id="392033"/>
    <lineage>
        <taxon>Eukaryota</taxon>
        <taxon>Metazoa</taxon>
        <taxon>Spiralia</taxon>
        <taxon>Gnathifera</taxon>
        <taxon>Rotifera</taxon>
        <taxon>Eurotatoria</taxon>
        <taxon>Bdelloidea</taxon>
        <taxon>Philodinida</taxon>
        <taxon>Philodinidae</taxon>
        <taxon>Rotaria</taxon>
    </lineage>
</organism>
<protein>
    <submittedName>
        <fullName evidence="5">Uncharacterized protein</fullName>
    </submittedName>
</protein>
<dbReference type="Proteomes" id="UP000663823">
    <property type="component" value="Unassembled WGS sequence"/>
</dbReference>
<gene>
    <name evidence="6" type="ORF">OTI717_LOCUS29624</name>
    <name evidence="5" type="ORF">RFH988_LOCUS21815</name>
</gene>
<evidence type="ECO:0000313" key="6">
    <source>
        <dbReference type="EMBL" id="CAF4012360.1"/>
    </source>
</evidence>
<dbReference type="AlphaFoldDB" id="A0A814SLV6"/>
<evidence type="ECO:0000256" key="3">
    <source>
        <dbReference type="PROSITE-ProRule" id="PRU00339"/>
    </source>
</evidence>
<feature type="compositionally biased region" description="Polar residues" evidence="4">
    <location>
        <begin position="306"/>
        <end position="319"/>
    </location>
</feature>
<dbReference type="OrthoDB" id="19588at2759"/>
<dbReference type="PROSITE" id="PS50005">
    <property type="entry name" value="TPR"/>
    <property type="match status" value="3"/>
</dbReference>
<feature type="compositionally biased region" description="Basic and acidic residues" evidence="4">
    <location>
        <begin position="288"/>
        <end position="300"/>
    </location>
</feature>
<dbReference type="Pfam" id="PF13374">
    <property type="entry name" value="TPR_10"/>
    <property type="match status" value="1"/>
</dbReference>
<feature type="compositionally biased region" description="Polar residues" evidence="4">
    <location>
        <begin position="105"/>
        <end position="114"/>
    </location>
</feature>
<feature type="region of interest" description="Disordered" evidence="4">
    <location>
        <begin position="1"/>
        <end position="33"/>
    </location>
</feature>
<keyword evidence="2 3" id="KW-0802">TPR repeat</keyword>
<keyword evidence="1" id="KW-0677">Repeat</keyword>
<evidence type="ECO:0000313" key="5">
    <source>
        <dbReference type="EMBL" id="CAF1149186.1"/>
    </source>
</evidence>
<evidence type="ECO:0000313" key="7">
    <source>
        <dbReference type="Proteomes" id="UP000663882"/>
    </source>
</evidence>
<feature type="compositionally biased region" description="Low complexity" evidence="4">
    <location>
        <begin position="339"/>
        <end position="355"/>
    </location>
</feature>
<evidence type="ECO:0000256" key="4">
    <source>
        <dbReference type="SAM" id="MobiDB-lite"/>
    </source>
</evidence>
<dbReference type="Proteomes" id="UP000663882">
    <property type="component" value="Unassembled WGS sequence"/>
</dbReference>
<evidence type="ECO:0000256" key="1">
    <source>
        <dbReference type="ARBA" id="ARBA00022737"/>
    </source>
</evidence>
<reference evidence="5" key="1">
    <citation type="submission" date="2021-02" db="EMBL/GenBank/DDBJ databases">
        <authorList>
            <person name="Nowell W R."/>
        </authorList>
    </citation>
    <scope>NUCLEOTIDE SEQUENCE</scope>
</reference>
<dbReference type="PANTHER" id="PTHR45641">
    <property type="entry name" value="TETRATRICOPEPTIDE REPEAT PROTEIN (AFU_ORTHOLOGUE AFUA_6G03870)"/>
    <property type="match status" value="1"/>
</dbReference>
<proteinExistence type="predicted"/>
<evidence type="ECO:0000256" key="2">
    <source>
        <dbReference type="ARBA" id="ARBA00022803"/>
    </source>
</evidence>
<dbReference type="SUPFAM" id="SSF48452">
    <property type="entry name" value="TPR-like"/>
    <property type="match status" value="1"/>
</dbReference>
<feature type="region of interest" description="Disordered" evidence="4">
    <location>
        <begin position="255"/>
        <end position="403"/>
    </location>
</feature>
<dbReference type="SMART" id="SM00028">
    <property type="entry name" value="TPR"/>
    <property type="match status" value="5"/>
</dbReference>